<feature type="region of interest" description="Disordered" evidence="1">
    <location>
        <begin position="36"/>
        <end position="66"/>
    </location>
</feature>
<dbReference type="EMBL" id="CP019477">
    <property type="protein sequence ID" value="UQC84514.1"/>
    <property type="molecule type" value="Genomic_DNA"/>
</dbReference>
<dbReference type="AlphaFoldDB" id="A0A9Q8SVY1"/>
<protein>
    <submittedName>
        <fullName evidence="3">HET domain-containing protein</fullName>
    </submittedName>
</protein>
<dbReference type="KEGG" id="clup:CLUP02_10011"/>
<evidence type="ECO:0000256" key="1">
    <source>
        <dbReference type="SAM" id="MobiDB-lite"/>
    </source>
</evidence>
<evidence type="ECO:0000313" key="3">
    <source>
        <dbReference type="EMBL" id="UQC84514.1"/>
    </source>
</evidence>
<evidence type="ECO:0000259" key="2">
    <source>
        <dbReference type="Pfam" id="PF06985"/>
    </source>
</evidence>
<dbReference type="Proteomes" id="UP000830671">
    <property type="component" value="Chromosome 5"/>
</dbReference>
<dbReference type="RefSeq" id="XP_049146131.1">
    <property type="nucleotide sequence ID" value="XM_049288987.1"/>
</dbReference>
<gene>
    <name evidence="3" type="ORF">CLUP02_10011</name>
</gene>
<dbReference type="Pfam" id="PF06985">
    <property type="entry name" value="HET"/>
    <property type="match status" value="1"/>
</dbReference>
<feature type="domain" description="Heterokaryon incompatibility" evidence="2">
    <location>
        <begin position="95"/>
        <end position="184"/>
    </location>
</feature>
<dbReference type="GeneID" id="73343997"/>
<dbReference type="PANTHER" id="PTHR24148:SF64">
    <property type="entry name" value="HETEROKARYON INCOMPATIBILITY DOMAIN-CONTAINING PROTEIN"/>
    <property type="match status" value="1"/>
</dbReference>
<keyword evidence="4" id="KW-1185">Reference proteome</keyword>
<evidence type="ECO:0000313" key="4">
    <source>
        <dbReference type="Proteomes" id="UP000830671"/>
    </source>
</evidence>
<reference evidence="3" key="1">
    <citation type="journal article" date="2021" name="Mol. Plant Microbe Interact.">
        <title>Complete Genome Sequence of the Plant-Pathogenic Fungus Colletotrichum lupini.</title>
        <authorList>
            <person name="Baroncelli R."/>
            <person name="Pensec F."/>
            <person name="Da Lio D."/>
            <person name="Boufleur T."/>
            <person name="Vicente I."/>
            <person name="Sarrocco S."/>
            <person name="Picot A."/>
            <person name="Baraldi E."/>
            <person name="Sukno S."/>
            <person name="Thon M."/>
            <person name="Le Floch G."/>
        </authorList>
    </citation>
    <scope>NUCLEOTIDE SEQUENCE</scope>
    <source>
        <strain evidence="3">IMI 504893</strain>
    </source>
</reference>
<feature type="compositionally biased region" description="Basic and acidic residues" evidence="1">
    <location>
        <begin position="54"/>
        <end position="66"/>
    </location>
</feature>
<accession>A0A9Q8SVY1</accession>
<organism evidence="3 4">
    <name type="scientific">Colletotrichum lupini</name>
    <dbReference type="NCBI Taxonomy" id="145971"/>
    <lineage>
        <taxon>Eukaryota</taxon>
        <taxon>Fungi</taxon>
        <taxon>Dikarya</taxon>
        <taxon>Ascomycota</taxon>
        <taxon>Pezizomycotina</taxon>
        <taxon>Sordariomycetes</taxon>
        <taxon>Hypocreomycetidae</taxon>
        <taxon>Glomerellales</taxon>
        <taxon>Glomerellaceae</taxon>
        <taxon>Colletotrichum</taxon>
        <taxon>Colletotrichum acutatum species complex</taxon>
    </lineage>
</organism>
<proteinExistence type="predicted"/>
<dbReference type="InterPro" id="IPR052895">
    <property type="entry name" value="HetReg/Transcr_Mod"/>
</dbReference>
<feature type="compositionally biased region" description="Polar residues" evidence="1">
    <location>
        <begin position="36"/>
        <end position="50"/>
    </location>
</feature>
<sequence>MSFCGAAPQEDVGNMHFFCLISTCMATDAPSSESLKSTEVTLAQRPQSLPSYRYEPRREQLRSRDTSRNYSAVSCTRGLPDFSVDLVIHQSSVGDDIITHKDSLLRITPTVDSILRYLRDPDESLYLWIDALCIDQQDENDKASQIPQMGEIYRCVETVHVWLGDVDADEVAVAFANIRMVIQEIKLADRAVLHYGEHSVEYARFRAAWYLVESRKLSQGNLGYLRHLLRRDTTDDFLELLWEFHTAMCSDPRDRLAALHCFLPQSEQQIDLQYGQIGWKEMHRRLAERYINKGTLSASMVILRLFAFGPAAGRSLDDAECPSWVPDWSGVRQLGMASGEFHMDRLHPTDRDDKPWMDCTDNFGGLQTEGPSPEPHWNVSLSSKEKEKLWLQEAQQDIPDCRKFSGSRLVRDEFATRFFAEKTKLRVRLILTLPRELVVEKEKLWKHALSCLKPIQNQFVTSRSCLRIAALFAIALKGKDTVSEDNDQMSSWSFHTLTEKLYETVRTGFENPEFLAGKQKSLLALIGSILQRFAVVVLHPSPYGRYRTIEHDPTRLEPDYGLAPHVMKLGDILIAFDETKQRKFPIDDYCFTGPDFLDGHFAYIGEHLVEVSMCLRPMSPKLVHEVSDISQDKLSSPLDKIAAMADGSQETYRHRPDDQEFPYPPSHVRTARFLGPAYCVSKSRDGMSTFDRSKRTSLPPIKHRHSVAQLRITSKRAESSWKSTLLLTS</sequence>
<dbReference type="InterPro" id="IPR010730">
    <property type="entry name" value="HET"/>
</dbReference>
<dbReference type="PANTHER" id="PTHR24148">
    <property type="entry name" value="ANKYRIN REPEAT DOMAIN-CONTAINING PROTEIN 39 HOMOLOG-RELATED"/>
    <property type="match status" value="1"/>
</dbReference>
<name>A0A9Q8SVY1_9PEZI</name>